<feature type="disulfide bond" evidence="1">
    <location>
        <begin position="66"/>
        <end position="75"/>
    </location>
</feature>
<dbReference type="SMART" id="SM01093">
    <property type="entry name" value="CP12"/>
    <property type="match status" value="1"/>
</dbReference>
<dbReference type="InterPro" id="IPR039314">
    <property type="entry name" value="CP12-like"/>
</dbReference>
<evidence type="ECO:0000313" key="4">
    <source>
        <dbReference type="Proteomes" id="UP000245207"/>
    </source>
</evidence>
<organism evidence="3 4">
    <name type="scientific">Artemisia annua</name>
    <name type="common">Sweet wormwood</name>
    <dbReference type="NCBI Taxonomy" id="35608"/>
    <lineage>
        <taxon>Eukaryota</taxon>
        <taxon>Viridiplantae</taxon>
        <taxon>Streptophyta</taxon>
        <taxon>Embryophyta</taxon>
        <taxon>Tracheophyta</taxon>
        <taxon>Spermatophyta</taxon>
        <taxon>Magnoliopsida</taxon>
        <taxon>eudicotyledons</taxon>
        <taxon>Gunneridae</taxon>
        <taxon>Pentapetalae</taxon>
        <taxon>asterids</taxon>
        <taxon>campanulids</taxon>
        <taxon>Asterales</taxon>
        <taxon>Asteraceae</taxon>
        <taxon>Asteroideae</taxon>
        <taxon>Anthemideae</taxon>
        <taxon>Artemisiinae</taxon>
        <taxon>Artemisia</taxon>
    </lineage>
</organism>
<dbReference type="OrthoDB" id="4362at2759"/>
<evidence type="ECO:0000259" key="2">
    <source>
        <dbReference type="SMART" id="SM01093"/>
    </source>
</evidence>
<evidence type="ECO:0000256" key="1">
    <source>
        <dbReference type="PIRSR" id="PIRSR639314-50"/>
    </source>
</evidence>
<dbReference type="GO" id="GO:0009507">
    <property type="term" value="C:chloroplast"/>
    <property type="evidence" value="ECO:0007669"/>
    <property type="project" value="TreeGrafter"/>
</dbReference>
<comment type="caution">
    <text evidence="3">The sequence shown here is derived from an EMBL/GenBank/DDBJ whole genome shotgun (WGS) entry which is preliminary data.</text>
</comment>
<gene>
    <name evidence="3" type="ORF">CTI12_AA021290</name>
</gene>
<accession>A0A2U1QJY3</accession>
<dbReference type="Proteomes" id="UP000245207">
    <property type="component" value="Unassembled WGS sequence"/>
</dbReference>
<dbReference type="InterPro" id="IPR003823">
    <property type="entry name" value="CP12_dom"/>
</dbReference>
<name>A0A2U1QJY3_ARTAN</name>
<dbReference type="PANTHER" id="PTHR33921">
    <property type="entry name" value="CALVIN CYCLE PROTEIN CP12-2, CHLOROPLASTIC"/>
    <property type="match status" value="1"/>
</dbReference>
<feature type="disulfide bond" evidence="1">
    <location>
        <begin position="107"/>
        <end position="116"/>
    </location>
</feature>
<dbReference type="Pfam" id="PF02672">
    <property type="entry name" value="CP12"/>
    <property type="match status" value="1"/>
</dbReference>
<dbReference type="PANTHER" id="PTHR33921:SF16">
    <property type="entry name" value="CALVIN CYCLE PROTEIN CP12-3, CHLOROPLASTIC"/>
    <property type="match status" value="1"/>
</dbReference>
<proteinExistence type="predicted"/>
<evidence type="ECO:0000313" key="3">
    <source>
        <dbReference type="EMBL" id="PWA98316.1"/>
    </source>
</evidence>
<dbReference type="GO" id="GO:0080153">
    <property type="term" value="P:negative regulation of reductive pentose-phosphate cycle"/>
    <property type="evidence" value="ECO:0007669"/>
    <property type="project" value="TreeGrafter"/>
</dbReference>
<protein>
    <recommendedName>
        <fullName evidence="2">CP12 domain-containing protein</fullName>
    </recommendedName>
</protein>
<dbReference type="EMBL" id="PKPP01000073">
    <property type="protein sequence ID" value="PWA98316.1"/>
    <property type="molecule type" value="Genomic_DNA"/>
</dbReference>
<dbReference type="AlphaFoldDB" id="A0A2U1QJY3"/>
<keyword evidence="4" id="KW-1185">Reference proteome</keyword>
<reference evidence="3 4" key="1">
    <citation type="journal article" date="2018" name="Mol. Plant">
        <title>The genome of Artemisia annua provides insight into the evolution of Asteraceae family and artemisinin biosynthesis.</title>
        <authorList>
            <person name="Shen Q."/>
            <person name="Zhang L."/>
            <person name="Liao Z."/>
            <person name="Wang S."/>
            <person name="Yan T."/>
            <person name="Shi P."/>
            <person name="Liu M."/>
            <person name="Fu X."/>
            <person name="Pan Q."/>
            <person name="Wang Y."/>
            <person name="Lv Z."/>
            <person name="Lu X."/>
            <person name="Zhang F."/>
            <person name="Jiang W."/>
            <person name="Ma Y."/>
            <person name="Chen M."/>
            <person name="Hao X."/>
            <person name="Li L."/>
            <person name="Tang Y."/>
            <person name="Lv G."/>
            <person name="Zhou Y."/>
            <person name="Sun X."/>
            <person name="Brodelius P.E."/>
            <person name="Rose J.K.C."/>
            <person name="Tang K."/>
        </authorList>
    </citation>
    <scope>NUCLEOTIDE SEQUENCE [LARGE SCALE GENOMIC DNA]</scope>
    <source>
        <strain evidence="4">cv. Huhao1</strain>
        <tissue evidence="3">Leaf</tissue>
    </source>
</reference>
<keyword evidence="1" id="KW-1015">Disulfide bond</keyword>
<feature type="domain" description="CP12" evidence="2">
    <location>
        <begin position="51"/>
        <end position="121"/>
    </location>
</feature>
<sequence length="121" mass="13995">MTTLNTSFIGSFTNLNNMKYPLLNYKRNMKLKKVIKVVAMYKGTYDREKKLTEMIENKVTEAKEVCDGNDGSDECKVAWDEVEEISQAKAHLRDKLEHHEDPLESFCDGNPDTDECSVYYD</sequence>